<dbReference type="AlphaFoldDB" id="Q0FWS1"/>
<reference evidence="2 3" key="1">
    <citation type="journal article" date="2010" name="J. Bacteriol.">
        <title>Genome sequences of Pelagibaca bermudensis HTCC2601T and Maritimibacter alkaliphilus HTCC2654T, the type strains of two marine Roseobacter genera.</title>
        <authorList>
            <person name="Thrash J.C."/>
            <person name="Cho J.C."/>
            <person name="Ferriera S."/>
            <person name="Johnson J."/>
            <person name="Vergin K.L."/>
            <person name="Giovannoni S.J."/>
        </authorList>
    </citation>
    <scope>NUCLEOTIDE SEQUENCE [LARGE SCALE GENOMIC DNA]</scope>
    <source>
        <strain evidence="3">DSM 26914 / JCM 13377 / KCTC 12554 / HTCC2601</strain>
    </source>
</reference>
<comment type="caution">
    <text evidence="2">The sequence shown here is derived from an EMBL/GenBank/DDBJ whole genome shotgun (WGS) entry which is preliminary data.</text>
</comment>
<evidence type="ECO:0000313" key="3">
    <source>
        <dbReference type="Proteomes" id="UP000006230"/>
    </source>
</evidence>
<proteinExistence type="predicted"/>
<sequence length="77" mass="8027">MRDGGRSAPRGSSWWSCCGAIPGPWSSSKTTGAPRSGWPETGAAFASRAAHRIPASAKVAGMRLTLRARAACRCRAP</sequence>
<gene>
    <name evidence="2" type="ORF">R2601_02873</name>
</gene>
<dbReference type="EMBL" id="AATQ01000001">
    <property type="protein sequence ID" value="EAU48481.1"/>
    <property type="molecule type" value="Genomic_DNA"/>
</dbReference>
<organism evidence="2 3">
    <name type="scientific">Salipiger bermudensis (strain DSM 26914 / JCM 13377 / KCTC 12554 / HTCC2601)</name>
    <name type="common">Pelagibaca bermudensis</name>
    <dbReference type="NCBI Taxonomy" id="314265"/>
    <lineage>
        <taxon>Bacteria</taxon>
        <taxon>Pseudomonadati</taxon>
        <taxon>Pseudomonadota</taxon>
        <taxon>Alphaproteobacteria</taxon>
        <taxon>Rhodobacterales</taxon>
        <taxon>Roseobacteraceae</taxon>
        <taxon>Salipiger</taxon>
    </lineage>
</organism>
<name>Q0FWS1_SALBH</name>
<dbReference type="HOGENOM" id="CLU_2634913_0_0_5"/>
<dbReference type="Proteomes" id="UP000006230">
    <property type="component" value="Unassembled WGS sequence"/>
</dbReference>
<feature type="region of interest" description="Disordered" evidence="1">
    <location>
        <begin position="22"/>
        <end position="41"/>
    </location>
</feature>
<evidence type="ECO:0000313" key="2">
    <source>
        <dbReference type="EMBL" id="EAU48481.1"/>
    </source>
</evidence>
<keyword evidence="3" id="KW-1185">Reference proteome</keyword>
<evidence type="ECO:0000256" key="1">
    <source>
        <dbReference type="SAM" id="MobiDB-lite"/>
    </source>
</evidence>
<accession>Q0FWS1</accession>
<protein>
    <submittedName>
        <fullName evidence="2">Uncharacterized protein</fullName>
    </submittedName>
</protein>